<dbReference type="eggNOG" id="COG1595">
    <property type="taxonomic scope" value="Bacteria"/>
</dbReference>
<dbReference type="InterPro" id="IPR039425">
    <property type="entry name" value="RNA_pol_sigma-70-like"/>
</dbReference>
<evidence type="ECO:0000256" key="5">
    <source>
        <dbReference type="ARBA" id="ARBA00023163"/>
    </source>
</evidence>
<name>K9W3N2_9CYAN</name>
<keyword evidence="5" id="KW-0804">Transcription</keyword>
<dbReference type="InterPro" id="IPR014284">
    <property type="entry name" value="RNA_pol_sigma-70_dom"/>
</dbReference>
<dbReference type="GO" id="GO:0016987">
    <property type="term" value="F:sigma factor activity"/>
    <property type="evidence" value="ECO:0007669"/>
    <property type="project" value="UniProtKB-KW"/>
</dbReference>
<dbReference type="PANTHER" id="PTHR43133:SF62">
    <property type="entry name" value="RNA POLYMERASE SIGMA FACTOR SIGZ"/>
    <property type="match status" value="1"/>
</dbReference>
<evidence type="ECO:0000256" key="3">
    <source>
        <dbReference type="ARBA" id="ARBA00023082"/>
    </source>
</evidence>
<evidence type="ECO:0000256" key="4">
    <source>
        <dbReference type="ARBA" id="ARBA00023125"/>
    </source>
</evidence>
<keyword evidence="4" id="KW-0238">DNA-binding</keyword>
<evidence type="ECO:0000313" key="8">
    <source>
        <dbReference type="EMBL" id="AFZ14367.1"/>
    </source>
</evidence>
<dbReference type="NCBIfam" id="TIGR02937">
    <property type="entry name" value="sigma70-ECF"/>
    <property type="match status" value="1"/>
</dbReference>
<gene>
    <name evidence="8" type="ORF">Cri9333_3543</name>
</gene>
<dbReference type="GO" id="GO:0006352">
    <property type="term" value="P:DNA-templated transcription initiation"/>
    <property type="evidence" value="ECO:0007669"/>
    <property type="project" value="InterPro"/>
</dbReference>
<evidence type="ECO:0000259" key="7">
    <source>
        <dbReference type="Pfam" id="PF04545"/>
    </source>
</evidence>
<dbReference type="InterPro" id="IPR007627">
    <property type="entry name" value="RNA_pol_sigma70_r2"/>
</dbReference>
<evidence type="ECO:0000256" key="2">
    <source>
        <dbReference type="ARBA" id="ARBA00023015"/>
    </source>
</evidence>
<dbReference type="PANTHER" id="PTHR43133">
    <property type="entry name" value="RNA POLYMERASE ECF-TYPE SIGMA FACTO"/>
    <property type="match status" value="1"/>
</dbReference>
<dbReference type="SUPFAM" id="SSF88659">
    <property type="entry name" value="Sigma3 and sigma4 domains of RNA polymerase sigma factors"/>
    <property type="match status" value="1"/>
</dbReference>
<dbReference type="NCBIfam" id="NF009172">
    <property type="entry name" value="PRK12519.1"/>
    <property type="match status" value="1"/>
</dbReference>
<evidence type="ECO:0000256" key="1">
    <source>
        <dbReference type="ARBA" id="ARBA00010641"/>
    </source>
</evidence>
<keyword evidence="2" id="KW-0805">Transcription regulation</keyword>
<dbReference type="Pfam" id="PF04545">
    <property type="entry name" value="Sigma70_r4"/>
    <property type="match status" value="1"/>
</dbReference>
<protein>
    <submittedName>
        <fullName evidence="8">RNA polymerase, sigma-24 subunit, ECF subfamily</fullName>
    </submittedName>
</protein>
<keyword evidence="3" id="KW-0731">Sigma factor</keyword>
<dbReference type="PATRIC" id="fig|1173022.3.peg.3816"/>
<dbReference type="GO" id="GO:0003677">
    <property type="term" value="F:DNA binding"/>
    <property type="evidence" value="ECO:0007669"/>
    <property type="project" value="UniProtKB-KW"/>
</dbReference>
<sequence length="204" mass="23174">MLSAYYSKLMDIDSTSSPTEKVLPTDAEVFRALKAGQSDAIGILYDRYASLVYRLSLKILANYQEAEDLTQEIFLTLWRSNTYNPARGSLSSYLTTLTRSRAIDKIRSRGTKLKFLQRWGQMMKTETASNTPFEAASLSQRSHQVHSALAQLPANHRQVLEMAYYDGLSQSEIAKKLDIPLGTIKTWSRQGLLNLRKNLQDFIE</sequence>
<dbReference type="SUPFAM" id="SSF88946">
    <property type="entry name" value="Sigma2 domain of RNA polymerase sigma factors"/>
    <property type="match status" value="1"/>
</dbReference>
<dbReference type="InterPro" id="IPR013324">
    <property type="entry name" value="RNA_pol_sigma_r3/r4-like"/>
</dbReference>
<dbReference type="InterPro" id="IPR036388">
    <property type="entry name" value="WH-like_DNA-bd_sf"/>
</dbReference>
<reference evidence="8 9" key="1">
    <citation type="submission" date="2012-06" db="EMBL/GenBank/DDBJ databases">
        <title>Finished chromosome of genome of Crinalium epipsammum PCC 9333.</title>
        <authorList>
            <consortium name="US DOE Joint Genome Institute"/>
            <person name="Gugger M."/>
            <person name="Coursin T."/>
            <person name="Rippka R."/>
            <person name="Tandeau De Marsac N."/>
            <person name="Huntemann M."/>
            <person name="Wei C.-L."/>
            <person name="Han J."/>
            <person name="Detter J.C."/>
            <person name="Han C."/>
            <person name="Tapia R."/>
            <person name="Davenport K."/>
            <person name="Daligault H."/>
            <person name="Erkkila T."/>
            <person name="Gu W."/>
            <person name="Munk A.C.C."/>
            <person name="Teshima H."/>
            <person name="Xu Y."/>
            <person name="Chain P."/>
            <person name="Chen A."/>
            <person name="Krypides N."/>
            <person name="Mavromatis K."/>
            <person name="Markowitz V."/>
            <person name="Szeto E."/>
            <person name="Ivanova N."/>
            <person name="Mikhailova N."/>
            <person name="Ovchinnikova G."/>
            <person name="Pagani I."/>
            <person name="Pati A."/>
            <person name="Goodwin L."/>
            <person name="Peters L."/>
            <person name="Pitluck S."/>
            <person name="Woyke T."/>
            <person name="Kerfeld C."/>
        </authorList>
    </citation>
    <scope>NUCLEOTIDE SEQUENCE [LARGE SCALE GENOMIC DNA]</scope>
    <source>
        <strain evidence="8 9">PCC 9333</strain>
    </source>
</reference>
<dbReference type="InterPro" id="IPR013325">
    <property type="entry name" value="RNA_pol_sigma_r2"/>
</dbReference>
<proteinExistence type="inferred from homology"/>
<dbReference type="HOGENOM" id="CLU_047691_9_3_3"/>
<dbReference type="AlphaFoldDB" id="K9W3N2"/>
<keyword evidence="9" id="KW-1185">Reference proteome</keyword>
<dbReference type="KEGG" id="cep:Cri9333_3543"/>
<dbReference type="STRING" id="1173022.Cri9333_3543"/>
<feature type="domain" description="RNA polymerase sigma-70 region 4" evidence="7">
    <location>
        <begin position="148"/>
        <end position="197"/>
    </location>
</feature>
<accession>K9W3N2</accession>
<dbReference type="Pfam" id="PF04542">
    <property type="entry name" value="Sigma70_r2"/>
    <property type="match status" value="1"/>
</dbReference>
<organism evidence="8 9">
    <name type="scientific">Crinalium epipsammum PCC 9333</name>
    <dbReference type="NCBI Taxonomy" id="1173022"/>
    <lineage>
        <taxon>Bacteria</taxon>
        <taxon>Bacillati</taxon>
        <taxon>Cyanobacteriota</taxon>
        <taxon>Cyanophyceae</taxon>
        <taxon>Gomontiellales</taxon>
        <taxon>Gomontiellaceae</taxon>
        <taxon>Crinalium</taxon>
    </lineage>
</organism>
<feature type="domain" description="RNA polymerase sigma-70 region 2" evidence="6">
    <location>
        <begin position="44"/>
        <end position="110"/>
    </location>
</feature>
<dbReference type="Gene3D" id="1.10.1740.10">
    <property type="match status" value="1"/>
</dbReference>
<dbReference type="Gene3D" id="1.10.10.10">
    <property type="entry name" value="Winged helix-like DNA-binding domain superfamily/Winged helix DNA-binding domain"/>
    <property type="match status" value="1"/>
</dbReference>
<comment type="similarity">
    <text evidence="1">Belongs to the sigma-70 factor family. ECF subfamily.</text>
</comment>
<evidence type="ECO:0000313" key="9">
    <source>
        <dbReference type="Proteomes" id="UP000010472"/>
    </source>
</evidence>
<evidence type="ECO:0000259" key="6">
    <source>
        <dbReference type="Pfam" id="PF04542"/>
    </source>
</evidence>
<dbReference type="CDD" id="cd06171">
    <property type="entry name" value="Sigma70_r4"/>
    <property type="match status" value="1"/>
</dbReference>
<dbReference type="EMBL" id="CP003620">
    <property type="protein sequence ID" value="AFZ14367.1"/>
    <property type="molecule type" value="Genomic_DNA"/>
</dbReference>
<dbReference type="Proteomes" id="UP000010472">
    <property type="component" value="Chromosome"/>
</dbReference>
<dbReference type="InterPro" id="IPR007630">
    <property type="entry name" value="RNA_pol_sigma70_r4"/>
</dbReference>